<name>A0AA35TN35_GEOBA</name>
<dbReference type="Gene3D" id="1.10.418.10">
    <property type="entry name" value="Calponin-like domain"/>
    <property type="match status" value="2"/>
</dbReference>
<accession>A0AA35TN35</accession>
<dbReference type="AlphaFoldDB" id="A0AA35TN35"/>
<dbReference type="InterPro" id="IPR001715">
    <property type="entry name" value="CH_dom"/>
</dbReference>
<evidence type="ECO:0000313" key="3">
    <source>
        <dbReference type="Proteomes" id="UP001174909"/>
    </source>
</evidence>
<reference evidence="2" key="1">
    <citation type="submission" date="2023-03" db="EMBL/GenBank/DDBJ databases">
        <authorList>
            <person name="Steffen K."/>
            <person name="Cardenas P."/>
        </authorList>
    </citation>
    <scope>NUCLEOTIDE SEQUENCE</scope>
</reference>
<dbReference type="InterPro" id="IPR036872">
    <property type="entry name" value="CH_dom_sf"/>
</dbReference>
<sequence>RYVKKPSKQAQKLQNIRLAFSHLQSNGVSLLGIDPNDIEQGDLDQVLALLWAIICHYHLRQGDNDGERPLLEWLRSAVQDPEIPDLASSWNNGVNLSALVDYCQPGLIPDHASLD</sequence>
<dbReference type="SUPFAM" id="SSF47576">
    <property type="entry name" value="Calponin-homology domain, CH-domain"/>
    <property type="match status" value="1"/>
</dbReference>
<dbReference type="EMBL" id="CASHTH010003824">
    <property type="protein sequence ID" value="CAI8049941.1"/>
    <property type="molecule type" value="Genomic_DNA"/>
</dbReference>
<feature type="non-terminal residue" evidence="2">
    <location>
        <position position="1"/>
    </location>
</feature>
<feature type="non-terminal residue" evidence="2">
    <location>
        <position position="115"/>
    </location>
</feature>
<proteinExistence type="predicted"/>
<feature type="domain" description="Calponin-homology (CH)" evidence="1">
    <location>
        <begin position="1"/>
        <end position="58"/>
    </location>
</feature>
<evidence type="ECO:0000313" key="2">
    <source>
        <dbReference type="EMBL" id="CAI8049941.1"/>
    </source>
</evidence>
<organism evidence="2 3">
    <name type="scientific">Geodia barretti</name>
    <name type="common">Barrett's horny sponge</name>
    <dbReference type="NCBI Taxonomy" id="519541"/>
    <lineage>
        <taxon>Eukaryota</taxon>
        <taxon>Metazoa</taxon>
        <taxon>Porifera</taxon>
        <taxon>Demospongiae</taxon>
        <taxon>Heteroscleromorpha</taxon>
        <taxon>Tetractinellida</taxon>
        <taxon>Astrophorina</taxon>
        <taxon>Geodiidae</taxon>
        <taxon>Geodia</taxon>
    </lineage>
</organism>
<protein>
    <submittedName>
        <fullName evidence="2">Filamin-A</fullName>
    </submittedName>
</protein>
<dbReference type="Proteomes" id="UP001174909">
    <property type="component" value="Unassembled WGS sequence"/>
</dbReference>
<dbReference type="PROSITE" id="PS50021">
    <property type="entry name" value="CH"/>
    <property type="match status" value="2"/>
</dbReference>
<comment type="caution">
    <text evidence="2">The sequence shown here is derived from an EMBL/GenBank/DDBJ whole genome shotgun (WGS) entry which is preliminary data.</text>
</comment>
<keyword evidence="3" id="KW-1185">Reference proteome</keyword>
<evidence type="ECO:0000259" key="1">
    <source>
        <dbReference type="PROSITE" id="PS50021"/>
    </source>
</evidence>
<dbReference type="Pfam" id="PF00307">
    <property type="entry name" value="CH"/>
    <property type="match status" value="2"/>
</dbReference>
<feature type="domain" description="Calponin-homology (CH)" evidence="1">
    <location>
        <begin position="64"/>
        <end position="115"/>
    </location>
</feature>
<gene>
    <name evidence="2" type="ORF">GBAR_LOCUS27482</name>
</gene>